<evidence type="ECO:0008006" key="4">
    <source>
        <dbReference type="Google" id="ProtNLM"/>
    </source>
</evidence>
<evidence type="ECO:0000313" key="2">
    <source>
        <dbReference type="EMBL" id="SEH11123.1"/>
    </source>
</evidence>
<gene>
    <name evidence="2" type="ORF">SAMN04487967_0206</name>
</gene>
<organism evidence="2 3">
    <name type="scientific">Natronorubrum sediminis</name>
    <dbReference type="NCBI Taxonomy" id="640943"/>
    <lineage>
        <taxon>Archaea</taxon>
        <taxon>Methanobacteriati</taxon>
        <taxon>Methanobacteriota</taxon>
        <taxon>Stenosarchaea group</taxon>
        <taxon>Halobacteria</taxon>
        <taxon>Halobacteriales</taxon>
        <taxon>Natrialbaceae</taxon>
        <taxon>Natronorubrum</taxon>
    </lineage>
</organism>
<reference evidence="3" key="1">
    <citation type="submission" date="2016-10" db="EMBL/GenBank/DDBJ databases">
        <authorList>
            <person name="Varghese N."/>
            <person name="Submissions S."/>
        </authorList>
    </citation>
    <scope>NUCLEOTIDE SEQUENCE [LARGE SCALE GENOMIC DNA]</scope>
    <source>
        <strain evidence="3">CGMCC 1.8981</strain>
    </source>
</reference>
<dbReference type="OrthoDB" id="163986at2157"/>
<protein>
    <recommendedName>
        <fullName evidence="4">Glycine zipper 2TM domain-containing protein</fullName>
    </recommendedName>
</protein>
<feature type="region of interest" description="Disordered" evidence="1">
    <location>
        <begin position="59"/>
        <end position="79"/>
    </location>
</feature>
<accession>A0A1H6FMS4</accession>
<dbReference type="EMBL" id="FNWL01000001">
    <property type="protein sequence ID" value="SEH11123.1"/>
    <property type="molecule type" value="Genomic_DNA"/>
</dbReference>
<sequence>MKDRLTQIARRARYAALGAAVGAALGSVISRNAASTGGAFGAMVGVTVSDTRDSASAFLEEARESELGSVSETKTNEES</sequence>
<evidence type="ECO:0000256" key="1">
    <source>
        <dbReference type="SAM" id="MobiDB-lite"/>
    </source>
</evidence>
<proteinExistence type="predicted"/>
<dbReference type="RefSeq" id="WP_090503832.1">
    <property type="nucleotide sequence ID" value="NZ_FNWL01000001.1"/>
</dbReference>
<name>A0A1H6FMS4_9EURY</name>
<dbReference type="Proteomes" id="UP000199112">
    <property type="component" value="Unassembled WGS sequence"/>
</dbReference>
<keyword evidence="3" id="KW-1185">Reference proteome</keyword>
<dbReference type="AlphaFoldDB" id="A0A1H6FMS4"/>
<evidence type="ECO:0000313" key="3">
    <source>
        <dbReference type="Proteomes" id="UP000199112"/>
    </source>
</evidence>